<keyword evidence="2" id="KW-0732">Signal</keyword>
<feature type="compositionally biased region" description="Low complexity" evidence="1">
    <location>
        <begin position="34"/>
        <end position="46"/>
    </location>
</feature>
<protein>
    <recommendedName>
        <fullName evidence="5">Lipoprotein</fullName>
    </recommendedName>
</protein>
<evidence type="ECO:0000256" key="1">
    <source>
        <dbReference type="SAM" id="MobiDB-lite"/>
    </source>
</evidence>
<feature type="signal peptide" evidence="2">
    <location>
        <begin position="1"/>
        <end position="23"/>
    </location>
</feature>
<evidence type="ECO:0000313" key="3">
    <source>
        <dbReference type="EMBL" id="MDI2590053.1"/>
    </source>
</evidence>
<evidence type="ECO:0000256" key="2">
    <source>
        <dbReference type="SAM" id="SignalP"/>
    </source>
</evidence>
<feature type="compositionally biased region" description="Polar residues" evidence="1">
    <location>
        <begin position="51"/>
        <end position="62"/>
    </location>
</feature>
<sequence>MNRYVLGCTVLALSGVLGQAALADTSSSRVLAQSPTSSNNNPYNSPIRRANPNSMQGTQPNTPAIRGPNTVPTPSAPTLENGGIGNGYPPNRSVPDTPPKFIPNPPPRDSDSSNR</sequence>
<dbReference type="RefSeq" id="WP_259494270.1">
    <property type="nucleotide sequence ID" value="NZ_JARBWL010000001.1"/>
</dbReference>
<keyword evidence="4" id="KW-1185">Reference proteome</keyword>
<feature type="compositionally biased region" description="Pro residues" evidence="1">
    <location>
        <begin position="96"/>
        <end position="107"/>
    </location>
</feature>
<proteinExistence type="predicted"/>
<dbReference type="Proteomes" id="UP001159100">
    <property type="component" value="Unassembled WGS sequence"/>
</dbReference>
<feature type="region of interest" description="Disordered" evidence="1">
    <location>
        <begin position="25"/>
        <end position="115"/>
    </location>
</feature>
<evidence type="ECO:0000313" key="4">
    <source>
        <dbReference type="Proteomes" id="UP001159100"/>
    </source>
</evidence>
<feature type="chain" id="PRO_5046312570" description="Lipoprotein" evidence="2">
    <location>
        <begin position="24"/>
        <end position="115"/>
    </location>
</feature>
<organism evidence="3 4">
    <name type="scientific">Pseudomonas fungipugnans</name>
    <dbReference type="NCBI Taxonomy" id="3024217"/>
    <lineage>
        <taxon>Bacteria</taxon>
        <taxon>Pseudomonadati</taxon>
        <taxon>Pseudomonadota</taxon>
        <taxon>Gammaproteobacteria</taxon>
        <taxon>Pseudomonadales</taxon>
        <taxon>Pseudomonadaceae</taxon>
        <taxon>Pseudomonas</taxon>
    </lineage>
</organism>
<name>A0ABT6QGW6_9PSED</name>
<dbReference type="EMBL" id="JARBWL010000001">
    <property type="protein sequence ID" value="MDI2590053.1"/>
    <property type="molecule type" value="Genomic_DNA"/>
</dbReference>
<gene>
    <name evidence="3" type="ORF">POF45_01220</name>
</gene>
<accession>A0ABT6QGW6</accession>
<comment type="caution">
    <text evidence="3">The sequence shown here is derived from an EMBL/GenBank/DDBJ whole genome shotgun (WGS) entry which is preliminary data.</text>
</comment>
<evidence type="ECO:0008006" key="5">
    <source>
        <dbReference type="Google" id="ProtNLM"/>
    </source>
</evidence>
<reference evidence="3 4" key="1">
    <citation type="submission" date="2023-02" db="EMBL/GenBank/DDBJ databases">
        <title>Pseudomonas chrutzelriedensis sp. nov., a potently antifungal strain isolated from moss.</title>
        <authorList>
            <person name="Schnyder A."/>
            <person name="Kalawong R."/>
            <person name="Eberl L."/>
            <person name="Agnoli K."/>
        </authorList>
    </citation>
    <scope>NUCLEOTIDE SEQUENCE [LARGE SCALE GENOMIC DNA]</scope>
    <source>
        <strain evidence="3 4">681</strain>
    </source>
</reference>